<evidence type="ECO:0000313" key="2">
    <source>
        <dbReference type="Proteomes" id="UP001062846"/>
    </source>
</evidence>
<accession>A0ACC0L681</accession>
<evidence type="ECO:0000313" key="1">
    <source>
        <dbReference type="EMBL" id="KAI8524150.1"/>
    </source>
</evidence>
<dbReference type="EMBL" id="CM046400">
    <property type="protein sequence ID" value="KAI8524150.1"/>
    <property type="molecule type" value="Genomic_DNA"/>
</dbReference>
<comment type="caution">
    <text evidence="1">The sequence shown here is derived from an EMBL/GenBank/DDBJ whole genome shotgun (WGS) entry which is preliminary data.</text>
</comment>
<gene>
    <name evidence="1" type="ORF">RHMOL_Rhmol13G0127500</name>
</gene>
<keyword evidence="2" id="KW-1185">Reference proteome</keyword>
<sequence length="83" mass="9034">MLVFCTVVVDIHGDCSGPGNGAWIAHRATVHRARTGRPPLHILHGVQGPRGVPSERRSEEEVYWGLSLSKGAEHARPRHPKAA</sequence>
<proteinExistence type="predicted"/>
<protein>
    <submittedName>
        <fullName evidence="1">Uncharacterized protein</fullName>
    </submittedName>
</protein>
<dbReference type="Proteomes" id="UP001062846">
    <property type="component" value="Chromosome 13"/>
</dbReference>
<organism evidence="1 2">
    <name type="scientific">Rhododendron molle</name>
    <name type="common">Chinese azalea</name>
    <name type="synonym">Azalea mollis</name>
    <dbReference type="NCBI Taxonomy" id="49168"/>
    <lineage>
        <taxon>Eukaryota</taxon>
        <taxon>Viridiplantae</taxon>
        <taxon>Streptophyta</taxon>
        <taxon>Embryophyta</taxon>
        <taxon>Tracheophyta</taxon>
        <taxon>Spermatophyta</taxon>
        <taxon>Magnoliopsida</taxon>
        <taxon>eudicotyledons</taxon>
        <taxon>Gunneridae</taxon>
        <taxon>Pentapetalae</taxon>
        <taxon>asterids</taxon>
        <taxon>Ericales</taxon>
        <taxon>Ericaceae</taxon>
        <taxon>Ericoideae</taxon>
        <taxon>Rhodoreae</taxon>
        <taxon>Rhododendron</taxon>
    </lineage>
</organism>
<reference evidence="1" key="1">
    <citation type="submission" date="2022-02" db="EMBL/GenBank/DDBJ databases">
        <title>Plant Genome Project.</title>
        <authorList>
            <person name="Zhang R.-G."/>
        </authorList>
    </citation>
    <scope>NUCLEOTIDE SEQUENCE</scope>
    <source>
        <strain evidence="1">AT1</strain>
    </source>
</reference>
<name>A0ACC0L681_RHOML</name>